<evidence type="ECO:0000313" key="8">
    <source>
        <dbReference type="Proteomes" id="UP000305785"/>
    </source>
</evidence>
<reference evidence="1 6" key="2">
    <citation type="submission" date="2016-10" db="EMBL/GenBank/DDBJ databases">
        <authorList>
            <person name="Zou G."/>
            <person name="Zhou R."/>
        </authorList>
    </citation>
    <scope>NUCLEOTIDE SEQUENCE [LARGE SCALE GENOMIC DNA]</scope>
    <source>
        <strain evidence="1 6">0061</strain>
    </source>
</reference>
<dbReference type="Pfam" id="PF06279">
    <property type="entry name" value="DUF1033"/>
    <property type="match status" value="1"/>
</dbReference>
<name>A0A0N0VC24_STRSU</name>
<accession>A0A0N0VC24</accession>
<sequence>MYQVIKMYGDFEPWWFLDGWEEDVTSRAAFDRYEDALNAFQKEWVRLSEDFPMKKSKNGTMVAFWDESDQHWCEECDEYLQRYHSLMLVEARENLPAGFATKPVQQPRVRPCKLRQGKCVNYDS</sequence>
<evidence type="ECO:0000313" key="1">
    <source>
        <dbReference type="EMBL" id="AWX94752.1"/>
    </source>
</evidence>
<reference evidence="4 7" key="4">
    <citation type="submission" date="2019-04" db="EMBL/GenBank/DDBJ databases">
        <title>Genome analysis of Streptococcus suis strain WUSS425.</title>
        <authorList>
            <person name="Chen H."/>
            <person name="Gao X."/>
            <person name="Wu Z."/>
        </authorList>
    </citation>
    <scope>NUCLEOTIDE SEQUENCE [LARGE SCALE GENOMIC DNA]</scope>
    <source>
        <strain evidence="4 7">WUSS425</strain>
    </source>
</reference>
<protein>
    <submittedName>
        <fullName evidence="2">DNA binding protein</fullName>
    </submittedName>
    <submittedName>
        <fullName evidence="3">DUF1033 family protein</fullName>
    </submittedName>
    <submittedName>
        <fullName evidence="1">Superoxide dismutase</fullName>
    </submittedName>
</protein>
<dbReference type="EMBL" id="CP017666">
    <property type="protein sequence ID" value="AWX94752.1"/>
    <property type="molecule type" value="Genomic_DNA"/>
</dbReference>
<reference evidence="2 5" key="1">
    <citation type="submission" date="2016-02" db="EMBL/GenBank/DDBJ databases">
        <authorList>
            <consortium name="Pathogen Informatics"/>
        </authorList>
    </citation>
    <scope>NUCLEOTIDE SEQUENCE [LARGE SCALE GENOMIC DNA]</scope>
    <source>
        <strain evidence="2 5">LSS44</strain>
    </source>
</reference>
<dbReference type="Proteomes" id="UP000072083">
    <property type="component" value="Unassembled WGS sequence"/>
</dbReference>
<dbReference type="AlphaFoldDB" id="A0A0N0VC24"/>
<dbReference type="RefSeq" id="WP_024385120.1">
    <property type="nucleotide sequence ID" value="NZ_CEEJ01000058.1"/>
</dbReference>
<dbReference type="EMBL" id="SSXP01000008">
    <property type="protein sequence ID" value="TII07620.1"/>
    <property type="molecule type" value="Genomic_DNA"/>
</dbReference>
<evidence type="ECO:0000313" key="4">
    <source>
        <dbReference type="EMBL" id="TII07620.1"/>
    </source>
</evidence>
<evidence type="ECO:0000313" key="6">
    <source>
        <dbReference type="Proteomes" id="UP000250181"/>
    </source>
</evidence>
<dbReference type="EMBL" id="SSXN01000006">
    <property type="protein sequence ID" value="TII05443.1"/>
    <property type="molecule type" value="Genomic_DNA"/>
</dbReference>
<dbReference type="EMBL" id="FIGZ01000005">
    <property type="protein sequence ID" value="CYU75016.1"/>
    <property type="molecule type" value="Genomic_DNA"/>
</dbReference>
<evidence type="ECO:0000313" key="2">
    <source>
        <dbReference type="EMBL" id="CYU75016.1"/>
    </source>
</evidence>
<dbReference type="Proteomes" id="UP000250181">
    <property type="component" value="Chromosome"/>
</dbReference>
<evidence type="ECO:0000313" key="7">
    <source>
        <dbReference type="Proteomes" id="UP000305768"/>
    </source>
</evidence>
<dbReference type="InterPro" id="IPR010434">
    <property type="entry name" value="DUF1033"/>
</dbReference>
<proteinExistence type="predicted"/>
<dbReference type="PATRIC" id="fig|1307.475.peg.648"/>
<gene>
    <name evidence="1" type="ORF">BKM66_00740</name>
    <name evidence="2" type="ORF">ERS132406_00734</name>
    <name evidence="4" type="ORF">FAJ34_07135</name>
    <name evidence="3" type="ORF">FAJ36_06095</name>
</gene>
<evidence type="ECO:0000313" key="3">
    <source>
        <dbReference type="EMBL" id="TII05443.1"/>
    </source>
</evidence>
<dbReference type="Proteomes" id="UP000305768">
    <property type="component" value="Unassembled WGS sequence"/>
</dbReference>
<dbReference type="Proteomes" id="UP000305785">
    <property type="component" value="Unassembled WGS sequence"/>
</dbReference>
<organism evidence="3 8">
    <name type="scientific">Streptococcus suis</name>
    <dbReference type="NCBI Taxonomy" id="1307"/>
    <lineage>
        <taxon>Bacteria</taxon>
        <taxon>Bacillati</taxon>
        <taxon>Bacillota</taxon>
        <taxon>Bacilli</taxon>
        <taxon>Lactobacillales</taxon>
        <taxon>Streptococcaceae</taxon>
        <taxon>Streptococcus</taxon>
    </lineage>
</organism>
<reference evidence="3 8" key="3">
    <citation type="submission" date="2019-04" db="EMBL/GenBank/DDBJ databases">
        <title>Genome analysis of Streptococcus suis strain WUSS330.</title>
        <authorList>
            <person name="Chen H."/>
            <person name="Gao X."/>
            <person name="Wu Z."/>
        </authorList>
    </citation>
    <scope>NUCLEOTIDE SEQUENCE [LARGE SCALE GENOMIC DNA]</scope>
    <source>
        <strain evidence="3 8">WUSS330</strain>
    </source>
</reference>
<evidence type="ECO:0000313" key="5">
    <source>
        <dbReference type="Proteomes" id="UP000072083"/>
    </source>
</evidence>